<evidence type="ECO:0000313" key="2">
    <source>
        <dbReference type="EMBL" id="KYC35694.1"/>
    </source>
</evidence>
<gene>
    <name evidence="2" type="ORF">WA1_07765</name>
</gene>
<dbReference type="AlphaFoldDB" id="A0A139WTB8"/>
<dbReference type="Proteomes" id="UP000076925">
    <property type="component" value="Unassembled WGS sequence"/>
</dbReference>
<organism evidence="2 3">
    <name type="scientific">Scytonema hofmannii PCC 7110</name>
    <dbReference type="NCBI Taxonomy" id="128403"/>
    <lineage>
        <taxon>Bacteria</taxon>
        <taxon>Bacillati</taxon>
        <taxon>Cyanobacteriota</taxon>
        <taxon>Cyanophyceae</taxon>
        <taxon>Nostocales</taxon>
        <taxon>Scytonemataceae</taxon>
        <taxon>Scytonema</taxon>
    </lineage>
</organism>
<evidence type="ECO:0000313" key="3">
    <source>
        <dbReference type="Proteomes" id="UP000076925"/>
    </source>
</evidence>
<dbReference type="RefSeq" id="WP_017749340.1">
    <property type="nucleotide sequence ID" value="NZ_KQ976354.1"/>
</dbReference>
<dbReference type="EMBL" id="ANNX02000051">
    <property type="protein sequence ID" value="KYC35694.1"/>
    <property type="molecule type" value="Genomic_DNA"/>
</dbReference>
<accession>A0A139WTB8</accession>
<feature type="domain" description="Immunity protein 30" evidence="1">
    <location>
        <begin position="13"/>
        <end position="108"/>
    </location>
</feature>
<dbReference type="OrthoDB" id="7009327at2"/>
<proteinExistence type="predicted"/>
<evidence type="ECO:0000259" key="1">
    <source>
        <dbReference type="Pfam" id="PF15565"/>
    </source>
</evidence>
<dbReference type="Pfam" id="PF15565">
    <property type="entry name" value="Imm30"/>
    <property type="match status" value="1"/>
</dbReference>
<dbReference type="STRING" id="128403.WA1_07765"/>
<sequence length="140" mass="16283">MDENTLLSILKANKLMRYREEITAFENALMELAENPNSKYLRELHLVLDDKCQHQEVMFGLIHFLESFDVKEQLQAFIDVIPSLATSAPEWTKLLHNRILNDELAYLLYQDMLNSIDSLKRDTVNRLLTGMAQQCQPVNT</sequence>
<reference evidence="2 3" key="1">
    <citation type="journal article" date="2013" name="Genome Biol. Evol.">
        <title>Genomes of Stigonematalean cyanobacteria (subsection V) and the evolution of oxygenic photosynthesis from prokaryotes to plastids.</title>
        <authorList>
            <person name="Dagan T."/>
            <person name="Roettger M."/>
            <person name="Stucken K."/>
            <person name="Landan G."/>
            <person name="Koch R."/>
            <person name="Major P."/>
            <person name="Gould S.B."/>
            <person name="Goremykin V.V."/>
            <person name="Rippka R."/>
            <person name="Tandeau de Marsac N."/>
            <person name="Gugger M."/>
            <person name="Lockhart P.J."/>
            <person name="Allen J.F."/>
            <person name="Brune I."/>
            <person name="Maus I."/>
            <person name="Puhler A."/>
            <person name="Martin W.F."/>
        </authorList>
    </citation>
    <scope>NUCLEOTIDE SEQUENCE [LARGE SCALE GENOMIC DNA]</scope>
    <source>
        <strain evidence="2 3">PCC 7110</strain>
    </source>
</reference>
<dbReference type="InterPro" id="IPR029084">
    <property type="entry name" value="Imm30"/>
</dbReference>
<name>A0A139WTB8_9CYAN</name>
<keyword evidence="3" id="KW-1185">Reference proteome</keyword>
<comment type="caution">
    <text evidence="2">The sequence shown here is derived from an EMBL/GenBank/DDBJ whole genome shotgun (WGS) entry which is preliminary data.</text>
</comment>
<protein>
    <recommendedName>
        <fullName evidence="1">Immunity protein 30 domain-containing protein</fullName>
    </recommendedName>
</protein>